<evidence type="ECO:0000256" key="2">
    <source>
        <dbReference type="ARBA" id="ARBA00022771"/>
    </source>
</evidence>
<dbReference type="InterPro" id="IPR022776">
    <property type="entry name" value="TRM13/UPF0224_CHHC_Znf_dom"/>
</dbReference>
<dbReference type="PROSITE" id="PS51800">
    <property type="entry name" value="ZF_CHHC_U11_48K"/>
    <property type="match status" value="1"/>
</dbReference>
<feature type="compositionally biased region" description="Basic and acidic residues" evidence="4">
    <location>
        <begin position="251"/>
        <end position="262"/>
    </location>
</feature>
<keyword evidence="1" id="KW-0479">Metal-binding</keyword>
<keyword evidence="2" id="KW-0863">Zinc-finger</keyword>
<dbReference type="Proteomes" id="UP000007110">
    <property type="component" value="Unassembled WGS sequence"/>
</dbReference>
<dbReference type="PANTHER" id="PTHR21402">
    <property type="entry name" value="GAMETOCYTE SPECIFIC FACTOR 1-RELATED"/>
    <property type="match status" value="1"/>
</dbReference>
<evidence type="ECO:0000256" key="4">
    <source>
        <dbReference type="SAM" id="MobiDB-lite"/>
    </source>
</evidence>
<name>A0A7M7N2K2_STRPU</name>
<evidence type="ECO:0000256" key="3">
    <source>
        <dbReference type="ARBA" id="ARBA00022833"/>
    </source>
</evidence>
<accession>A0A7M7N2K2</accession>
<dbReference type="Pfam" id="PF05253">
    <property type="entry name" value="zf-U11-48K"/>
    <property type="match status" value="1"/>
</dbReference>
<dbReference type="InterPro" id="IPR051591">
    <property type="entry name" value="UPF0224_FAM112_RNA_Proc"/>
</dbReference>
<dbReference type="GO" id="GO:0008270">
    <property type="term" value="F:zinc ion binding"/>
    <property type="evidence" value="ECO:0007669"/>
    <property type="project" value="UniProtKB-KW"/>
</dbReference>
<dbReference type="PANTHER" id="PTHR21402:SF10">
    <property type="entry name" value="U11_U12 SMALL NUCLEAR RIBONUCLEOPROTEIN 48 KDA PROTEIN"/>
    <property type="match status" value="1"/>
</dbReference>
<dbReference type="GeneID" id="100889115"/>
<sequence>METNAILSESVVDQRQATLQEFSDVIDSASKNLDGILKEIGWSFEDLQSKEALVTCPINPQHRVVESSLQCHIDRCKWARDGYTREEQEEAASLEANRFFYENKKDVHAVELDADCQREITSRFVGPSTKTFPRTMDRLDAEFSPDQRLAIYEKVREKSEGQSQADKLDLELTFDPEKKDNDDKKETTQTHAEALAEMRDYRRRRQSYRAKNVHITKRSKTDVMREIIESHMKFLEETQSPSKRKKRKAEKMKEPTPDQERLAPPEIIRGITIDVDDHGAGIKAVEETMTEVAAHHVAGMANHAVTNIVIIVNINIKVNIDHLHL</sequence>
<feature type="region of interest" description="Disordered" evidence="4">
    <location>
        <begin position="156"/>
        <end position="189"/>
    </location>
</feature>
<dbReference type="EnsemblMetazoa" id="XM_030974393">
    <property type="protein sequence ID" value="XP_030830253"/>
    <property type="gene ID" value="LOC100889115"/>
</dbReference>
<feature type="region of interest" description="Disordered" evidence="4">
    <location>
        <begin position="235"/>
        <end position="262"/>
    </location>
</feature>
<feature type="domain" description="CHHC U11-48K-type" evidence="5">
    <location>
        <begin position="53"/>
        <end position="80"/>
    </location>
</feature>
<organism evidence="6 7">
    <name type="scientific">Strongylocentrotus purpuratus</name>
    <name type="common">Purple sea urchin</name>
    <dbReference type="NCBI Taxonomy" id="7668"/>
    <lineage>
        <taxon>Eukaryota</taxon>
        <taxon>Metazoa</taxon>
        <taxon>Echinodermata</taxon>
        <taxon>Eleutherozoa</taxon>
        <taxon>Echinozoa</taxon>
        <taxon>Echinoidea</taxon>
        <taxon>Euechinoidea</taxon>
        <taxon>Echinacea</taxon>
        <taxon>Camarodonta</taxon>
        <taxon>Echinidea</taxon>
        <taxon>Strongylocentrotidae</taxon>
        <taxon>Strongylocentrotus</taxon>
    </lineage>
</organism>
<dbReference type="OrthoDB" id="69229at2759"/>
<dbReference type="CTD" id="154007"/>
<proteinExistence type="predicted"/>
<dbReference type="AlphaFoldDB" id="A0A7M7N2K2"/>
<dbReference type="InterPro" id="IPR036236">
    <property type="entry name" value="Znf_C2H2_sf"/>
</dbReference>
<dbReference type="KEGG" id="spu:100889115"/>
<dbReference type="RefSeq" id="XP_030830253.1">
    <property type="nucleotide sequence ID" value="XM_030974393.1"/>
</dbReference>
<evidence type="ECO:0000256" key="1">
    <source>
        <dbReference type="ARBA" id="ARBA00022723"/>
    </source>
</evidence>
<keyword evidence="7" id="KW-1185">Reference proteome</keyword>
<dbReference type="InParanoid" id="A0A7M7N2K2"/>
<evidence type="ECO:0000313" key="6">
    <source>
        <dbReference type="EnsemblMetazoa" id="XP_030830253"/>
    </source>
</evidence>
<reference evidence="6" key="2">
    <citation type="submission" date="2021-01" db="UniProtKB">
        <authorList>
            <consortium name="EnsemblMetazoa"/>
        </authorList>
    </citation>
    <scope>IDENTIFICATION</scope>
</reference>
<keyword evidence="3" id="KW-0862">Zinc</keyword>
<evidence type="ECO:0000259" key="5">
    <source>
        <dbReference type="PROSITE" id="PS51800"/>
    </source>
</evidence>
<dbReference type="SUPFAM" id="SSF57667">
    <property type="entry name" value="beta-beta-alpha zinc fingers"/>
    <property type="match status" value="1"/>
</dbReference>
<evidence type="ECO:0000313" key="7">
    <source>
        <dbReference type="Proteomes" id="UP000007110"/>
    </source>
</evidence>
<protein>
    <recommendedName>
        <fullName evidence="5">CHHC U11-48K-type domain-containing protein</fullName>
    </recommendedName>
</protein>
<reference evidence="7" key="1">
    <citation type="submission" date="2015-02" db="EMBL/GenBank/DDBJ databases">
        <title>Genome sequencing for Strongylocentrotus purpuratus.</title>
        <authorList>
            <person name="Murali S."/>
            <person name="Liu Y."/>
            <person name="Vee V."/>
            <person name="English A."/>
            <person name="Wang M."/>
            <person name="Skinner E."/>
            <person name="Han Y."/>
            <person name="Muzny D.M."/>
            <person name="Worley K.C."/>
            <person name="Gibbs R.A."/>
        </authorList>
    </citation>
    <scope>NUCLEOTIDE SEQUENCE</scope>
</reference>
<dbReference type="OMA" id="QEPMEQC"/>